<dbReference type="Pfam" id="PF01569">
    <property type="entry name" value="PAP2"/>
    <property type="match status" value="1"/>
</dbReference>
<dbReference type="RefSeq" id="WP_054403006.1">
    <property type="nucleotide sequence ID" value="NZ_LIUT01000001.1"/>
</dbReference>
<feature type="transmembrane region" description="Helical" evidence="1">
    <location>
        <begin position="94"/>
        <end position="111"/>
    </location>
</feature>
<dbReference type="InterPro" id="IPR036938">
    <property type="entry name" value="PAP2/HPO_sf"/>
</dbReference>
<evidence type="ECO:0000313" key="4">
    <source>
        <dbReference type="Proteomes" id="UP000036932"/>
    </source>
</evidence>
<accession>A0A0M1P6F9</accession>
<dbReference type="CDD" id="cd03392">
    <property type="entry name" value="PAP2_like_2"/>
    <property type="match status" value="1"/>
</dbReference>
<feature type="transmembrane region" description="Helical" evidence="1">
    <location>
        <begin position="64"/>
        <end position="87"/>
    </location>
</feature>
<keyword evidence="4" id="KW-1185">Reference proteome</keyword>
<feature type="transmembrane region" description="Helical" evidence="1">
    <location>
        <begin position="164"/>
        <end position="185"/>
    </location>
</feature>
<protein>
    <submittedName>
        <fullName evidence="3">Phospholipid phosphatase</fullName>
    </submittedName>
</protein>
<evidence type="ECO:0000256" key="1">
    <source>
        <dbReference type="SAM" id="Phobius"/>
    </source>
</evidence>
<dbReference type="Proteomes" id="UP000036932">
    <property type="component" value="Unassembled WGS sequence"/>
</dbReference>
<feature type="transmembrane region" description="Helical" evidence="1">
    <location>
        <begin position="191"/>
        <end position="209"/>
    </location>
</feature>
<dbReference type="PANTHER" id="PTHR14969:SF13">
    <property type="entry name" value="AT30094P"/>
    <property type="match status" value="1"/>
</dbReference>
<organism evidence="3 4">
    <name type="scientific">Paenibacillus solani</name>
    <dbReference type="NCBI Taxonomy" id="1705565"/>
    <lineage>
        <taxon>Bacteria</taxon>
        <taxon>Bacillati</taxon>
        <taxon>Bacillota</taxon>
        <taxon>Bacilli</taxon>
        <taxon>Bacillales</taxon>
        <taxon>Paenibacillaceae</taxon>
        <taxon>Paenibacillus</taxon>
    </lineage>
</organism>
<reference evidence="4" key="1">
    <citation type="submission" date="2015-08" db="EMBL/GenBank/DDBJ databases">
        <title>Genome sequencing project for genomic taxonomy and phylogenomics of Bacillus-like bacteria.</title>
        <authorList>
            <person name="Liu B."/>
            <person name="Wang J."/>
            <person name="Zhu Y."/>
            <person name="Liu G."/>
            <person name="Chen Q."/>
            <person name="Chen Z."/>
            <person name="Lan J."/>
            <person name="Che J."/>
            <person name="Ge C."/>
            <person name="Shi H."/>
            <person name="Pan Z."/>
            <person name="Liu X."/>
        </authorList>
    </citation>
    <scope>NUCLEOTIDE SEQUENCE [LARGE SCALE GENOMIC DNA]</scope>
    <source>
        <strain evidence="4">FJAT-22460</strain>
    </source>
</reference>
<evidence type="ECO:0000313" key="3">
    <source>
        <dbReference type="EMBL" id="KOR90076.1"/>
    </source>
</evidence>
<dbReference type="SMART" id="SM00014">
    <property type="entry name" value="acidPPc"/>
    <property type="match status" value="1"/>
</dbReference>
<dbReference type="PATRIC" id="fig|1705565.3.peg.4763"/>
<keyword evidence="1" id="KW-1133">Transmembrane helix</keyword>
<feature type="transmembrane region" description="Helical" evidence="1">
    <location>
        <begin position="131"/>
        <end position="152"/>
    </location>
</feature>
<gene>
    <name evidence="3" type="ORF">AM231_13645</name>
</gene>
<keyword evidence="1" id="KW-0472">Membrane</keyword>
<feature type="transmembrane region" description="Helical" evidence="1">
    <location>
        <begin position="16"/>
        <end position="34"/>
    </location>
</feature>
<dbReference type="Gene3D" id="1.20.144.10">
    <property type="entry name" value="Phosphatidic acid phosphatase type 2/haloperoxidase"/>
    <property type="match status" value="2"/>
</dbReference>
<dbReference type="PANTHER" id="PTHR14969">
    <property type="entry name" value="SPHINGOSINE-1-PHOSPHATE PHOSPHOHYDROLASE"/>
    <property type="match status" value="1"/>
</dbReference>
<dbReference type="EMBL" id="LIUT01000001">
    <property type="protein sequence ID" value="KOR90076.1"/>
    <property type="molecule type" value="Genomic_DNA"/>
</dbReference>
<proteinExistence type="predicted"/>
<dbReference type="AlphaFoldDB" id="A0A0M1P6F9"/>
<dbReference type="InterPro" id="IPR000326">
    <property type="entry name" value="PAP2/HPO"/>
</dbReference>
<name>A0A0M1P6F9_9BACL</name>
<evidence type="ECO:0000259" key="2">
    <source>
        <dbReference type="SMART" id="SM00014"/>
    </source>
</evidence>
<dbReference type="SUPFAM" id="SSF48317">
    <property type="entry name" value="Acid phosphatase/Vanadium-dependent haloperoxidase"/>
    <property type="match status" value="1"/>
</dbReference>
<feature type="domain" description="Phosphatidic acid phosphatase type 2/haloperoxidase" evidence="2">
    <location>
        <begin position="93"/>
        <end position="206"/>
    </location>
</feature>
<keyword evidence="1" id="KW-0812">Transmembrane</keyword>
<comment type="caution">
    <text evidence="3">The sequence shown here is derived from an EMBL/GenBank/DDBJ whole genome shotgun (WGS) entry which is preliminary data.</text>
</comment>
<dbReference type="OrthoDB" id="9789113at2"/>
<sequence>MNRQKIHWISGRQQEIFYISVISLLGFLILTVLVKQHSLSFDLAIISSVQSFEHPLLTDIAKGLSFIGSFGPVLMLCLILIAVLYWILGHRMEIYLLIGVVFGSSMLNLLLKGVLQRVRPDINRLVEITGYSYPSGHSMAAFSFYSVSAYLLWRHMNSKIGRSILIAIAIIMILSIGISRIYLGVHYPSDVLGGYLASCAWFGFLVCYYERRMGATDESDEMNDL</sequence>